<dbReference type="Proteomes" id="UP000054783">
    <property type="component" value="Unassembled WGS sequence"/>
</dbReference>
<evidence type="ECO:0000313" key="3">
    <source>
        <dbReference type="Proteomes" id="UP000054783"/>
    </source>
</evidence>
<feature type="transmembrane region" description="Helical" evidence="1">
    <location>
        <begin position="42"/>
        <end position="60"/>
    </location>
</feature>
<evidence type="ECO:0000256" key="1">
    <source>
        <dbReference type="SAM" id="Phobius"/>
    </source>
</evidence>
<proteinExistence type="predicted"/>
<evidence type="ECO:0000313" key="2">
    <source>
        <dbReference type="EMBL" id="KRY20232.1"/>
    </source>
</evidence>
<reference evidence="2 3" key="1">
    <citation type="submission" date="2015-01" db="EMBL/GenBank/DDBJ databases">
        <title>Evolution of Trichinella species and genotypes.</title>
        <authorList>
            <person name="Korhonen P.K."/>
            <person name="Edoardo P."/>
            <person name="Giuseppe L.R."/>
            <person name="Gasser R.B."/>
        </authorList>
    </citation>
    <scope>NUCLEOTIDE SEQUENCE [LARGE SCALE GENOMIC DNA]</scope>
    <source>
        <strain evidence="2">ISS2496</strain>
    </source>
</reference>
<keyword evidence="1" id="KW-0472">Membrane</keyword>
<feature type="non-terminal residue" evidence="2">
    <location>
        <position position="1"/>
    </location>
</feature>
<dbReference type="EMBL" id="JYDQ01000027">
    <property type="protein sequence ID" value="KRY20232.1"/>
    <property type="molecule type" value="Genomic_DNA"/>
</dbReference>
<organism evidence="2 3">
    <name type="scientific">Trichinella patagoniensis</name>
    <dbReference type="NCBI Taxonomy" id="990121"/>
    <lineage>
        <taxon>Eukaryota</taxon>
        <taxon>Metazoa</taxon>
        <taxon>Ecdysozoa</taxon>
        <taxon>Nematoda</taxon>
        <taxon>Enoplea</taxon>
        <taxon>Dorylaimia</taxon>
        <taxon>Trichinellida</taxon>
        <taxon>Trichinellidae</taxon>
        <taxon>Trichinella</taxon>
    </lineage>
</organism>
<protein>
    <submittedName>
        <fullName evidence="2">Uncharacterized protein</fullName>
    </submittedName>
</protein>
<accession>A0A0V1A5Y5</accession>
<dbReference type="AlphaFoldDB" id="A0A0V1A5Y5"/>
<sequence length="64" mass="7522">LSFCSVDCFIMLFSNFTTLSSIHLFLYYFYVEGGWMDVRSNLFISILFVYANLFAIRNMAVVRN</sequence>
<name>A0A0V1A5Y5_9BILA</name>
<feature type="transmembrane region" description="Helical" evidence="1">
    <location>
        <begin position="12"/>
        <end position="30"/>
    </location>
</feature>
<keyword evidence="1" id="KW-1133">Transmembrane helix</keyword>
<keyword evidence="3" id="KW-1185">Reference proteome</keyword>
<gene>
    <name evidence="2" type="ORF">T12_6001</name>
</gene>
<comment type="caution">
    <text evidence="2">The sequence shown here is derived from an EMBL/GenBank/DDBJ whole genome shotgun (WGS) entry which is preliminary data.</text>
</comment>
<keyword evidence="1" id="KW-0812">Transmembrane</keyword>